<reference evidence="2 3" key="1">
    <citation type="submission" date="2017-03" db="EMBL/GenBank/DDBJ databases">
        <title>Genome analysis of strain PAMC 26510.</title>
        <authorList>
            <person name="Oh H.-M."/>
            <person name="Yang J.-A."/>
        </authorList>
    </citation>
    <scope>NUCLEOTIDE SEQUENCE [LARGE SCALE GENOMIC DNA]</scope>
    <source>
        <strain evidence="2 3">PAMC 26510</strain>
    </source>
</reference>
<name>A0A242MY21_CABSO</name>
<dbReference type="AlphaFoldDB" id="A0A242MY21"/>
<dbReference type="GO" id="GO:0005737">
    <property type="term" value="C:cytoplasm"/>
    <property type="evidence" value="ECO:0007669"/>
    <property type="project" value="TreeGrafter"/>
</dbReference>
<gene>
    <name evidence="2" type="ORF">PAMC26510_11760</name>
</gene>
<dbReference type="PANTHER" id="PTHR48079">
    <property type="entry name" value="PROTEIN YEEZ"/>
    <property type="match status" value="1"/>
</dbReference>
<accession>A0A242MY21</accession>
<dbReference type="Pfam" id="PF01370">
    <property type="entry name" value="Epimerase"/>
    <property type="match status" value="1"/>
</dbReference>
<protein>
    <submittedName>
        <fullName evidence="2">Nucleoside-diphosphate-sugar epimerase</fullName>
    </submittedName>
</protein>
<evidence type="ECO:0000313" key="3">
    <source>
        <dbReference type="Proteomes" id="UP000194546"/>
    </source>
</evidence>
<dbReference type="PANTHER" id="PTHR48079:SF6">
    <property type="entry name" value="NAD(P)-BINDING DOMAIN-CONTAINING PROTEIN-RELATED"/>
    <property type="match status" value="1"/>
</dbReference>
<dbReference type="InterPro" id="IPR051783">
    <property type="entry name" value="NAD(P)-dependent_oxidoreduct"/>
</dbReference>
<dbReference type="InterPro" id="IPR036291">
    <property type="entry name" value="NAD(P)-bd_dom_sf"/>
</dbReference>
<evidence type="ECO:0000259" key="1">
    <source>
        <dbReference type="Pfam" id="PF01370"/>
    </source>
</evidence>
<feature type="domain" description="NAD-dependent epimerase/dehydratase" evidence="1">
    <location>
        <begin position="19"/>
        <end position="232"/>
    </location>
</feature>
<evidence type="ECO:0000313" key="2">
    <source>
        <dbReference type="EMBL" id="OTP76328.1"/>
    </source>
</evidence>
<dbReference type="GO" id="GO:0004029">
    <property type="term" value="F:aldehyde dehydrogenase (NAD+) activity"/>
    <property type="evidence" value="ECO:0007669"/>
    <property type="project" value="TreeGrafter"/>
</dbReference>
<comment type="caution">
    <text evidence="2">The sequence shown here is derived from an EMBL/GenBank/DDBJ whole genome shotgun (WGS) entry which is preliminary data.</text>
</comment>
<sequence length="331" mass="36688">MVVNRRTQQESKMSERRIALVLGATGGIGGEVARQIAGEGWHVRALHRQPAKLTARDERFEWQQGDAMNRDDVVAASHGAQLIVHAVNPPGYKNWAALVLPMIDNTIAAARASGARILLPGTVYNYGPDALPLLSETSPQNPVTRKGAIRVELERHLKNASADGVRSLVVRAGDFFGPGSTGNSWLSSALVKPGKPVQSMFYPGNRGVGHQWAYVPDVARTMVQLVERERTLPDFATYQMLGHWDADGTRMIDAIKHATDRPDIKVRAFPWWALPAIAPFSETFRELLEMRYLWKEPVHMNNTALLNVLGEEPHTPWDEAVRTTLAALRCL</sequence>
<dbReference type="Proteomes" id="UP000194546">
    <property type="component" value="Unassembled WGS sequence"/>
</dbReference>
<organism evidence="2 3">
    <name type="scientific">Caballeronia sordidicola</name>
    <name type="common">Burkholderia sordidicola</name>
    <dbReference type="NCBI Taxonomy" id="196367"/>
    <lineage>
        <taxon>Bacteria</taxon>
        <taxon>Pseudomonadati</taxon>
        <taxon>Pseudomonadota</taxon>
        <taxon>Betaproteobacteria</taxon>
        <taxon>Burkholderiales</taxon>
        <taxon>Burkholderiaceae</taxon>
        <taxon>Caballeronia</taxon>
    </lineage>
</organism>
<dbReference type="SUPFAM" id="SSF51735">
    <property type="entry name" value="NAD(P)-binding Rossmann-fold domains"/>
    <property type="match status" value="1"/>
</dbReference>
<dbReference type="EMBL" id="NBTY01000059">
    <property type="protein sequence ID" value="OTP76328.1"/>
    <property type="molecule type" value="Genomic_DNA"/>
</dbReference>
<dbReference type="Gene3D" id="3.40.50.720">
    <property type="entry name" value="NAD(P)-binding Rossmann-like Domain"/>
    <property type="match status" value="1"/>
</dbReference>
<dbReference type="InterPro" id="IPR001509">
    <property type="entry name" value="Epimerase_deHydtase"/>
</dbReference>
<proteinExistence type="predicted"/>